<proteinExistence type="predicted"/>
<dbReference type="Proteomes" id="UP001203687">
    <property type="component" value="Unassembled WGS sequence"/>
</dbReference>
<dbReference type="InterPro" id="IPR000182">
    <property type="entry name" value="GNAT_dom"/>
</dbReference>
<evidence type="ECO:0000313" key="3">
    <source>
        <dbReference type="Proteomes" id="UP001203687"/>
    </source>
</evidence>
<gene>
    <name evidence="2" type="ORF">MUY34_10490</name>
</gene>
<dbReference type="EC" id="2.3.1.-" evidence="2"/>
<dbReference type="GO" id="GO:0016746">
    <property type="term" value="F:acyltransferase activity"/>
    <property type="evidence" value="ECO:0007669"/>
    <property type="project" value="UniProtKB-KW"/>
</dbReference>
<evidence type="ECO:0000313" key="2">
    <source>
        <dbReference type="EMBL" id="MCK8481053.1"/>
    </source>
</evidence>
<reference evidence="2" key="1">
    <citation type="submission" date="2022-04" db="EMBL/GenBank/DDBJ databases">
        <authorList>
            <person name="Ren T."/>
        </authorList>
    </citation>
    <scope>NUCLEOTIDE SEQUENCE</scope>
    <source>
        <strain evidence="2">F63249</strain>
    </source>
</reference>
<sequence>MIVRHLGHTDFNRIMSCFLSAFENYFVPMPTDYNYYKKRWEAAKVNFNWSYGMFDGDTLAGFIIHAIDERHGEHIAFNTGTGVIPEYRGQKIVKSIYEYAITDLIRHGITKSVLEVITKNEKAIKAYQGVGFNISKTFKCFTGNLSIDEAQITVKKVPFFDIDWNHIPNQDTYSWDFHSRCLEHGNSDYYYVYHEDKIESFFAINVENGTINQLEVLINQNENWKRLFQAVQSITKQVRIINVDHRLEEKLRAIEDVGLLNTVNQYEMELYLKS</sequence>
<protein>
    <submittedName>
        <fullName evidence="2">GNAT family N-acetyltransferase</fullName>
        <ecNumber evidence="2">2.3.1.-</ecNumber>
    </submittedName>
</protein>
<keyword evidence="3" id="KW-1185">Reference proteome</keyword>
<dbReference type="PROSITE" id="PS51186">
    <property type="entry name" value="GNAT"/>
    <property type="match status" value="1"/>
</dbReference>
<dbReference type="EMBL" id="JALPQF010000009">
    <property type="protein sequence ID" value="MCK8481053.1"/>
    <property type="molecule type" value="Genomic_DNA"/>
</dbReference>
<dbReference type="SUPFAM" id="SSF55729">
    <property type="entry name" value="Acyl-CoA N-acyltransferases (Nat)"/>
    <property type="match status" value="1"/>
</dbReference>
<dbReference type="Pfam" id="PF00583">
    <property type="entry name" value="Acetyltransf_1"/>
    <property type="match status" value="1"/>
</dbReference>
<comment type="caution">
    <text evidence="2">The sequence shown here is derived from an EMBL/GenBank/DDBJ whole genome shotgun (WGS) entry which is preliminary data.</text>
</comment>
<feature type="domain" description="N-acetyltransferase" evidence="1">
    <location>
        <begin position="1"/>
        <end position="158"/>
    </location>
</feature>
<dbReference type="InterPro" id="IPR016181">
    <property type="entry name" value="Acyl_CoA_acyltransferase"/>
</dbReference>
<dbReference type="CDD" id="cd04301">
    <property type="entry name" value="NAT_SF"/>
    <property type="match status" value="1"/>
</dbReference>
<evidence type="ECO:0000259" key="1">
    <source>
        <dbReference type="PROSITE" id="PS51186"/>
    </source>
</evidence>
<keyword evidence="2" id="KW-0808">Transferase</keyword>
<name>A0ABT0H9K6_9FLAO</name>
<organism evidence="2 3">
    <name type="scientific">Psychroserpens algicola</name>
    <dbReference type="NCBI Taxonomy" id="1719034"/>
    <lineage>
        <taxon>Bacteria</taxon>
        <taxon>Pseudomonadati</taxon>
        <taxon>Bacteroidota</taxon>
        <taxon>Flavobacteriia</taxon>
        <taxon>Flavobacteriales</taxon>
        <taxon>Flavobacteriaceae</taxon>
        <taxon>Psychroserpens</taxon>
    </lineage>
</organism>
<accession>A0ABT0H9K6</accession>
<dbReference type="Gene3D" id="3.40.630.30">
    <property type="match status" value="1"/>
</dbReference>
<keyword evidence="2" id="KW-0012">Acyltransferase</keyword>
<dbReference type="RefSeq" id="WP_248413068.1">
    <property type="nucleotide sequence ID" value="NZ_JALPQF010000009.1"/>
</dbReference>